<evidence type="ECO:0000313" key="1">
    <source>
        <dbReference type="EMBL" id="QSW98940.1"/>
    </source>
</evidence>
<dbReference type="RefSeq" id="WP_207288548.1">
    <property type="nucleotide sequence ID" value="NZ_CP071462.1"/>
</dbReference>
<dbReference type="KEGG" id="hakz:J0X25_16375"/>
<name>A0A8A2VE09_9EURY</name>
<dbReference type="GeneID" id="63188914"/>
<proteinExistence type="predicted"/>
<keyword evidence="2" id="KW-1185">Reference proteome</keyword>
<reference evidence="1 2" key="1">
    <citation type="submission" date="2021-03" db="EMBL/GenBank/DDBJ databases">
        <title>Haloterrigena longa sp. nov. and Haloterrigena limicola sp. nov., extremely halophilic archaea isolated from a salt lake.</title>
        <authorList>
            <person name="Henglin C."/>
        </authorList>
    </citation>
    <scope>NUCLEOTIDE SEQUENCE [LARGE SCALE GENOMIC DNA]</scope>
    <source>
        <strain evidence="1 2">KZCA68</strain>
    </source>
</reference>
<dbReference type="EMBL" id="CP071462">
    <property type="protein sequence ID" value="QSW98940.1"/>
    <property type="molecule type" value="Genomic_DNA"/>
</dbReference>
<evidence type="ECO:0000313" key="2">
    <source>
        <dbReference type="Proteomes" id="UP000663203"/>
    </source>
</evidence>
<dbReference type="Proteomes" id="UP000663203">
    <property type="component" value="Chromosome"/>
</dbReference>
<organism evidence="1 2">
    <name type="scientific">Haloterrigena alkaliphila</name>
    <dbReference type="NCBI Taxonomy" id="2816475"/>
    <lineage>
        <taxon>Archaea</taxon>
        <taxon>Methanobacteriati</taxon>
        <taxon>Methanobacteriota</taxon>
        <taxon>Stenosarchaea group</taxon>
        <taxon>Halobacteria</taxon>
        <taxon>Halobacteriales</taxon>
        <taxon>Natrialbaceae</taxon>
        <taxon>Haloterrigena</taxon>
    </lineage>
</organism>
<gene>
    <name evidence="1" type="ORF">J0X25_16375</name>
</gene>
<accession>A0A8A2VE09</accession>
<sequence>MPVRIVCDDCGAVHTIPDRPDAESGGTACPECGSRPFTVRREGIAWHPDP</sequence>
<dbReference type="AlphaFoldDB" id="A0A8A2VE09"/>
<protein>
    <submittedName>
        <fullName evidence="1">Uncharacterized protein</fullName>
    </submittedName>
</protein>